<dbReference type="OrthoDB" id="3437960at2759"/>
<evidence type="ECO:0000256" key="5">
    <source>
        <dbReference type="ARBA" id="ARBA00022833"/>
    </source>
</evidence>
<evidence type="ECO:0000256" key="8">
    <source>
        <dbReference type="SAM" id="MobiDB-lite"/>
    </source>
</evidence>
<protein>
    <recommendedName>
        <fullName evidence="9">C2H2-type domain-containing protein</fullName>
    </recommendedName>
</protein>
<evidence type="ECO:0000313" key="11">
    <source>
        <dbReference type="Proteomes" id="UP000887568"/>
    </source>
</evidence>
<keyword evidence="6" id="KW-0539">Nucleus</keyword>
<keyword evidence="4 7" id="KW-0863">Zinc-finger</keyword>
<dbReference type="PROSITE" id="PS00028">
    <property type="entry name" value="ZINC_FINGER_C2H2_1"/>
    <property type="match status" value="3"/>
</dbReference>
<feature type="domain" description="C2H2-type" evidence="9">
    <location>
        <begin position="34"/>
        <end position="56"/>
    </location>
</feature>
<dbReference type="Pfam" id="PF00096">
    <property type="entry name" value="zf-C2H2"/>
    <property type="match status" value="2"/>
</dbReference>
<dbReference type="SUPFAM" id="SSF57667">
    <property type="entry name" value="beta-beta-alpha zinc fingers"/>
    <property type="match status" value="1"/>
</dbReference>
<evidence type="ECO:0000313" key="10">
    <source>
        <dbReference type="EnsemblMetazoa" id="XP_038057043.1"/>
    </source>
</evidence>
<evidence type="ECO:0000259" key="9">
    <source>
        <dbReference type="PROSITE" id="PS50157"/>
    </source>
</evidence>
<dbReference type="GO" id="GO:0005634">
    <property type="term" value="C:nucleus"/>
    <property type="evidence" value="ECO:0007669"/>
    <property type="project" value="UniProtKB-SubCell"/>
</dbReference>
<dbReference type="FunFam" id="3.30.160.60:FF:000340">
    <property type="entry name" value="zinc finger protein 473 isoform X1"/>
    <property type="match status" value="1"/>
</dbReference>
<reference evidence="10" key="1">
    <citation type="submission" date="2022-11" db="UniProtKB">
        <authorList>
            <consortium name="EnsemblMetazoa"/>
        </authorList>
    </citation>
    <scope>IDENTIFICATION</scope>
</reference>
<accession>A0A913ZZI1</accession>
<dbReference type="InterPro" id="IPR013087">
    <property type="entry name" value="Znf_C2H2_type"/>
</dbReference>
<feature type="compositionally biased region" description="Polar residues" evidence="8">
    <location>
        <begin position="91"/>
        <end position="107"/>
    </location>
</feature>
<evidence type="ECO:0000256" key="1">
    <source>
        <dbReference type="ARBA" id="ARBA00004123"/>
    </source>
</evidence>
<proteinExistence type="predicted"/>
<feature type="region of interest" description="Disordered" evidence="8">
    <location>
        <begin position="1"/>
        <end position="27"/>
    </location>
</feature>
<dbReference type="Proteomes" id="UP000887568">
    <property type="component" value="Unplaced"/>
</dbReference>
<dbReference type="RefSeq" id="XP_038057043.1">
    <property type="nucleotide sequence ID" value="XM_038201115.1"/>
</dbReference>
<keyword evidence="11" id="KW-1185">Reference proteome</keyword>
<evidence type="ECO:0000256" key="7">
    <source>
        <dbReference type="PROSITE-ProRule" id="PRU00042"/>
    </source>
</evidence>
<dbReference type="GeneID" id="119728746"/>
<feature type="domain" description="C2H2-type" evidence="9">
    <location>
        <begin position="67"/>
        <end position="94"/>
    </location>
</feature>
<evidence type="ECO:0000256" key="2">
    <source>
        <dbReference type="ARBA" id="ARBA00022723"/>
    </source>
</evidence>
<sequence>MIVDVLPEPSAAVKQQGLQDGREQNETAVKGRRYPCGTCGKVFRQLTNLIRHRKLHEIGPNVNKKAVTCPVCSKVFSRPNNLKRHRKNHTADQLPSTTRQISHQGNGESPRAEAGSNCTPPQSSIVKMSICPACGGVFQRVNQMLCHLQNDHGGVSASYYTVRAKP</sequence>
<dbReference type="GO" id="GO:0008270">
    <property type="term" value="F:zinc ion binding"/>
    <property type="evidence" value="ECO:0007669"/>
    <property type="project" value="UniProtKB-KW"/>
</dbReference>
<dbReference type="AlphaFoldDB" id="A0A913ZZI1"/>
<dbReference type="EnsemblMetazoa" id="XM_038201115.1">
    <property type="protein sequence ID" value="XP_038057043.1"/>
    <property type="gene ID" value="LOC119728746"/>
</dbReference>
<name>A0A913ZZI1_PATMI</name>
<keyword evidence="3" id="KW-0677">Repeat</keyword>
<evidence type="ECO:0000256" key="3">
    <source>
        <dbReference type="ARBA" id="ARBA00022737"/>
    </source>
</evidence>
<dbReference type="SMART" id="SM00355">
    <property type="entry name" value="ZnF_C2H2"/>
    <property type="match status" value="3"/>
</dbReference>
<dbReference type="GO" id="GO:0000981">
    <property type="term" value="F:DNA-binding transcription factor activity, RNA polymerase II-specific"/>
    <property type="evidence" value="ECO:0007669"/>
    <property type="project" value="TreeGrafter"/>
</dbReference>
<dbReference type="PROSITE" id="PS50157">
    <property type="entry name" value="ZINC_FINGER_C2H2_2"/>
    <property type="match status" value="2"/>
</dbReference>
<keyword evidence="5" id="KW-0862">Zinc</keyword>
<evidence type="ECO:0000256" key="6">
    <source>
        <dbReference type="ARBA" id="ARBA00023242"/>
    </source>
</evidence>
<evidence type="ECO:0000256" key="4">
    <source>
        <dbReference type="ARBA" id="ARBA00022771"/>
    </source>
</evidence>
<comment type="subcellular location">
    <subcellularLocation>
        <location evidence="1">Nucleus</location>
    </subcellularLocation>
</comment>
<dbReference type="Gene3D" id="3.30.160.60">
    <property type="entry name" value="Classic Zinc Finger"/>
    <property type="match status" value="2"/>
</dbReference>
<feature type="region of interest" description="Disordered" evidence="8">
    <location>
        <begin position="81"/>
        <end position="120"/>
    </location>
</feature>
<organism evidence="10 11">
    <name type="scientific">Patiria miniata</name>
    <name type="common">Bat star</name>
    <name type="synonym">Asterina miniata</name>
    <dbReference type="NCBI Taxonomy" id="46514"/>
    <lineage>
        <taxon>Eukaryota</taxon>
        <taxon>Metazoa</taxon>
        <taxon>Echinodermata</taxon>
        <taxon>Eleutherozoa</taxon>
        <taxon>Asterozoa</taxon>
        <taxon>Asteroidea</taxon>
        <taxon>Valvatacea</taxon>
        <taxon>Valvatida</taxon>
        <taxon>Asterinidae</taxon>
        <taxon>Patiria</taxon>
    </lineage>
</organism>
<dbReference type="PANTHER" id="PTHR24394">
    <property type="entry name" value="ZINC FINGER PROTEIN"/>
    <property type="match status" value="1"/>
</dbReference>
<dbReference type="InterPro" id="IPR036236">
    <property type="entry name" value="Znf_C2H2_sf"/>
</dbReference>
<keyword evidence="2" id="KW-0479">Metal-binding</keyword>
<dbReference type="FunFam" id="3.30.160.60:FF:000446">
    <property type="entry name" value="Zinc finger protein"/>
    <property type="match status" value="1"/>
</dbReference>
<dbReference type="PANTHER" id="PTHR24394:SF44">
    <property type="entry name" value="ZINC FINGER PROTEIN 271-LIKE"/>
    <property type="match status" value="1"/>
</dbReference>